<dbReference type="Gene3D" id="3.40.50.720">
    <property type="entry name" value="NAD(P)-binding Rossmann-like Domain"/>
    <property type="match status" value="1"/>
</dbReference>
<dbReference type="InterPro" id="IPR011032">
    <property type="entry name" value="GroES-like_sf"/>
</dbReference>
<dbReference type="PANTHER" id="PTHR43205">
    <property type="entry name" value="PROSTAGLANDIN REDUCTASE"/>
    <property type="match status" value="1"/>
</dbReference>
<proteinExistence type="predicted"/>
<feature type="domain" description="Enoyl reductase (ER)" evidence="2">
    <location>
        <begin position="20"/>
        <end position="332"/>
    </location>
</feature>
<dbReference type="GO" id="GO:0016628">
    <property type="term" value="F:oxidoreductase activity, acting on the CH-CH group of donors, NAD or NADP as acceptor"/>
    <property type="evidence" value="ECO:0007669"/>
    <property type="project" value="InterPro"/>
</dbReference>
<dbReference type="InterPro" id="IPR045010">
    <property type="entry name" value="MDR_fam"/>
</dbReference>
<gene>
    <name evidence="3" type="ORF">DD666_03790</name>
</gene>
<keyword evidence="1" id="KW-0560">Oxidoreductase</keyword>
<organism evidence="3 4">
    <name type="scientific">Advenella kashmirensis</name>
    <dbReference type="NCBI Taxonomy" id="310575"/>
    <lineage>
        <taxon>Bacteria</taxon>
        <taxon>Pseudomonadati</taxon>
        <taxon>Pseudomonadota</taxon>
        <taxon>Betaproteobacteria</taxon>
        <taxon>Burkholderiales</taxon>
        <taxon>Alcaligenaceae</taxon>
    </lineage>
</organism>
<dbReference type="InterPro" id="IPR041694">
    <property type="entry name" value="ADH_N_2"/>
</dbReference>
<reference evidence="3 4" key="1">
    <citation type="journal article" date="2018" name="Nat. Biotechnol.">
        <title>A standardized bacterial taxonomy based on genome phylogeny substantially revises the tree of life.</title>
        <authorList>
            <person name="Parks D.H."/>
            <person name="Chuvochina M."/>
            <person name="Waite D.W."/>
            <person name="Rinke C."/>
            <person name="Skarshewski A."/>
            <person name="Chaumeil P.A."/>
            <person name="Hugenholtz P."/>
        </authorList>
    </citation>
    <scope>NUCLEOTIDE SEQUENCE [LARGE SCALE GENOMIC DNA]</scope>
    <source>
        <strain evidence="3">UBA10707</strain>
    </source>
</reference>
<evidence type="ECO:0000313" key="4">
    <source>
        <dbReference type="Proteomes" id="UP000264036"/>
    </source>
</evidence>
<dbReference type="Pfam" id="PF16884">
    <property type="entry name" value="ADH_N_2"/>
    <property type="match status" value="1"/>
</dbReference>
<dbReference type="Proteomes" id="UP000264036">
    <property type="component" value="Unassembled WGS sequence"/>
</dbReference>
<dbReference type="SUPFAM" id="SSF51735">
    <property type="entry name" value="NAD(P)-binding Rossmann-fold domains"/>
    <property type="match status" value="1"/>
</dbReference>
<dbReference type="Gene3D" id="3.90.180.10">
    <property type="entry name" value="Medium-chain alcohol dehydrogenases, catalytic domain"/>
    <property type="match status" value="1"/>
</dbReference>
<sequence>MNTLENEVIRVISKPTGIPAAENFQLEKQPVPELQAGQIRVRNEWLSVDPAMRGWLADANNYASVNVGDVMRSLCVGTVVESAISTVNKGERLMGWFGWQTYATVKPEAIVQKITASDLPPSLYLGVLGLNGITAATALDKLGSPKPGDTVVVSTAAGGVGSCVGQLAKTMGCRTVGLTSSAEKVKACYEAFGYDHVINYKTDDIDQAIKNSCPDGVDVYFDNTAGAISDAVMQHLAIGARVIVCGTASIPSWNPPPMGPRVNRILLTRRARMQGFILFDHKDTYASYVEQLEQLVRAKELTYREHITDGLRTAPGAIAELYRGENLGKRLIRI</sequence>
<dbReference type="FunFam" id="3.40.50.720:FF:000121">
    <property type="entry name" value="Prostaglandin reductase 2"/>
    <property type="match status" value="1"/>
</dbReference>
<dbReference type="PANTHER" id="PTHR43205:SF7">
    <property type="entry name" value="PROSTAGLANDIN REDUCTASE 1"/>
    <property type="match status" value="1"/>
</dbReference>
<dbReference type="InterPro" id="IPR036291">
    <property type="entry name" value="NAD(P)-bd_dom_sf"/>
</dbReference>
<dbReference type="InterPro" id="IPR020843">
    <property type="entry name" value="ER"/>
</dbReference>
<evidence type="ECO:0000313" key="3">
    <source>
        <dbReference type="EMBL" id="HBP28522.1"/>
    </source>
</evidence>
<accession>A0A356LC47</accession>
<evidence type="ECO:0000256" key="1">
    <source>
        <dbReference type="ARBA" id="ARBA00023002"/>
    </source>
</evidence>
<protein>
    <submittedName>
        <fullName evidence="3">NADP-dependent oxidoreductase</fullName>
    </submittedName>
</protein>
<evidence type="ECO:0000259" key="2">
    <source>
        <dbReference type="SMART" id="SM00829"/>
    </source>
</evidence>
<name>A0A356LC47_9BURK</name>
<comment type="caution">
    <text evidence="3">The sequence shown here is derived from an EMBL/GenBank/DDBJ whole genome shotgun (WGS) entry which is preliminary data.</text>
</comment>
<dbReference type="Pfam" id="PF00107">
    <property type="entry name" value="ADH_zinc_N"/>
    <property type="match status" value="1"/>
</dbReference>
<dbReference type="CDD" id="cd05288">
    <property type="entry name" value="PGDH"/>
    <property type="match status" value="1"/>
</dbReference>
<dbReference type="SMART" id="SM00829">
    <property type="entry name" value="PKS_ER"/>
    <property type="match status" value="1"/>
</dbReference>
<dbReference type="EMBL" id="DOEK01000005">
    <property type="protein sequence ID" value="HBP28522.1"/>
    <property type="molecule type" value="Genomic_DNA"/>
</dbReference>
<dbReference type="InterPro" id="IPR013149">
    <property type="entry name" value="ADH-like_C"/>
</dbReference>
<dbReference type="SUPFAM" id="SSF50129">
    <property type="entry name" value="GroES-like"/>
    <property type="match status" value="1"/>
</dbReference>
<dbReference type="AlphaFoldDB" id="A0A356LC47"/>